<evidence type="ECO:0000256" key="3">
    <source>
        <dbReference type="ARBA" id="ARBA00022989"/>
    </source>
</evidence>
<feature type="transmembrane region" description="Helical" evidence="9">
    <location>
        <begin position="236"/>
        <end position="255"/>
    </location>
</feature>
<evidence type="ECO:0000256" key="6">
    <source>
        <dbReference type="ARBA" id="ARBA00023170"/>
    </source>
</evidence>
<feature type="domain" description="G-protein coupled receptors family 1 profile" evidence="10">
    <location>
        <begin position="38"/>
        <end position="297"/>
    </location>
</feature>
<protein>
    <recommendedName>
        <fullName evidence="10">G-protein coupled receptors family 1 profile domain-containing protein</fullName>
    </recommendedName>
</protein>
<comment type="subcellular location">
    <subcellularLocation>
        <location evidence="1">Membrane</location>
        <topology evidence="1">Multi-pass membrane protein</topology>
    </subcellularLocation>
</comment>
<keyword evidence="7 8" id="KW-0807">Transducer</keyword>
<name>A0ABN8PTL4_9CNID</name>
<dbReference type="PROSITE" id="PS00237">
    <property type="entry name" value="G_PROTEIN_RECEP_F1_1"/>
    <property type="match status" value="1"/>
</dbReference>
<sequence length="351" mass="39394">MNNSTEVQFNPPLQGCSAMVSIMFTSTLSVISIVALIGNILVVATVVKTPSLRTSTNYYIVNMAVSDLLGPLFYWLLYVSEGMLTPTVFISGTLASTVCKLGMYLRAVSQIVSILSLVFIALDRFVAIVFPLKAMTIMNVKIRVIFLLLSWLIPFFFVLPYALFANIIKEGNQTFCRFMMSDEALTIFNGVGIVLSYACPLIAIIALYSVIIRSLKKTPNLLRGKEDAKRRQQNLRIVKILISIVFAFFICWTPLTVYSLLKTLYPSLFTEDKCFYILGFTFYVFPSLSTAVNPIILFVLSTNYNRALKVLCSFDFSVCKRESEEKQLGQPESLATENVKVELTEIKPHCP</sequence>
<evidence type="ECO:0000256" key="2">
    <source>
        <dbReference type="ARBA" id="ARBA00022692"/>
    </source>
</evidence>
<dbReference type="PANTHER" id="PTHR24243:SF208">
    <property type="entry name" value="PYROKININ-1 RECEPTOR"/>
    <property type="match status" value="1"/>
</dbReference>
<evidence type="ECO:0000259" key="10">
    <source>
        <dbReference type="PROSITE" id="PS50262"/>
    </source>
</evidence>
<dbReference type="Gene3D" id="1.20.1070.10">
    <property type="entry name" value="Rhodopsin 7-helix transmembrane proteins"/>
    <property type="match status" value="1"/>
</dbReference>
<keyword evidence="3 9" id="KW-1133">Transmembrane helix</keyword>
<dbReference type="Pfam" id="PF00001">
    <property type="entry name" value="7tm_1"/>
    <property type="match status" value="1"/>
</dbReference>
<comment type="caution">
    <text evidence="11">The sequence shown here is derived from an EMBL/GenBank/DDBJ whole genome shotgun (WGS) entry which is preliminary data.</text>
</comment>
<dbReference type="PRINTS" id="PR00237">
    <property type="entry name" value="GPCRRHODOPSN"/>
</dbReference>
<dbReference type="CDD" id="cd00637">
    <property type="entry name" value="7tm_classA_rhodopsin-like"/>
    <property type="match status" value="1"/>
</dbReference>
<evidence type="ECO:0000256" key="7">
    <source>
        <dbReference type="ARBA" id="ARBA00023224"/>
    </source>
</evidence>
<feature type="transmembrane region" description="Helical" evidence="9">
    <location>
        <begin position="59"/>
        <end position="77"/>
    </location>
</feature>
<reference evidence="11 12" key="1">
    <citation type="submission" date="2022-05" db="EMBL/GenBank/DDBJ databases">
        <authorList>
            <consortium name="Genoscope - CEA"/>
            <person name="William W."/>
        </authorList>
    </citation>
    <scope>NUCLEOTIDE SEQUENCE [LARGE SCALE GENOMIC DNA]</scope>
</reference>
<evidence type="ECO:0000256" key="5">
    <source>
        <dbReference type="ARBA" id="ARBA00023136"/>
    </source>
</evidence>
<dbReference type="PANTHER" id="PTHR24243">
    <property type="entry name" value="G-PROTEIN COUPLED RECEPTOR"/>
    <property type="match status" value="1"/>
</dbReference>
<dbReference type="InterPro" id="IPR017452">
    <property type="entry name" value="GPCR_Rhodpsn_7TM"/>
</dbReference>
<feature type="transmembrane region" description="Helical" evidence="9">
    <location>
        <begin position="275"/>
        <end position="300"/>
    </location>
</feature>
<dbReference type="EMBL" id="CALNXK010000089">
    <property type="protein sequence ID" value="CAH3150573.1"/>
    <property type="molecule type" value="Genomic_DNA"/>
</dbReference>
<organism evidence="11 12">
    <name type="scientific">Porites lobata</name>
    <dbReference type="NCBI Taxonomy" id="104759"/>
    <lineage>
        <taxon>Eukaryota</taxon>
        <taxon>Metazoa</taxon>
        <taxon>Cnidaria</taxon>
        <taxon>Anthozoa</taxon>
        <taxon>Hexacorallia</taxon>
        <taxon>Scleractinia</taxon>
        <taxon>Fungiina</taxon>
        <taxon>Poritidae</taxon>
        <taxon>Porites</taxon>
    </lineage>
</organism>
<keyword evidence="6 8" id="KW-0675">Receptor</keyword>
<dbReference type="InterPro" id="IPR000276">
    <property type="entry name" value="GPCR_Rhodpsn"/>
</dbReference>
<accession>A0ABN8PTL4</accession>
<feature type="transmembrane region" description="Helical" evidence="9">
    <location>
        <begin position="20"/>
        <end position="47"/>
    </location>
</feature>
<proteinExistence type="inferred from homology"/>
<keyword evidence="12" id="KW-1185">Reference proteome</keyword>
<evidence type="ECO:0000256" key="8">
    <source>
        <dbReference type="RuleBase" id="RU000688"/>
    </source>
</evidence>
<evidence type="ECO:0000313" key="11">
    <source>
        <dbReference type="EMBL" id="CAH3150573.1"/>
    </source>
</evidence>
<feature type="transmembrane region" description="Helical" evidence="9">
    <location>
        <begin position="187"/>
        <end position="215"/>
    </location>
</feature>
<evidence type="ECO:0000256" key="1">
    <source>
        <dbReference type="ARBA" id="ARBA00004141"/>
    </source>
</evidence>
<gene>
    <name evidence="11" type="ORF">PLOB_00047686</name>
</gene>
<keyword evidence="4 8" id="KW-0297">G-protein coupled receptor</keyword>
<comment type="similarity">
    <text evidence="8">Belongs to the G-protein coupled receptor 1 family.</text>
</comment>
<dbReference type="SUPFAM" id="SSF81321">
    <property type="entry name" value="Family A G protein-coupled receptor-like"/>
    <property type="match status" value="1"/>
</dbReference>
<evidence type="ECO:0000313" key="12">
    <source>
        <dbReference type="Proteomes" id="UP001159405"/>
    </source>
</evidence>
<keyword evidence="2 8" id="KW-0812">Transmembrane</keyword>
<dbReference type="Proteomes" id="UP001159405">
    <property type="component" value="Unassembled WGS sequence"/>
</dbReference>
<keyword evidence="5 9" id="KW-0472">Membrane</keyword>
<feature type="transmembrane region" description="Helical" evidence="9">
    <location>
        <begin position="111"/>
        <end position="132"/>
    </location>
</feature>
<dbReference type="PROSITE" id="PS50262">
    <property type="entry name" value="G_PROTEIN_RECEP_F1_2"/>
    <property type="match status" value="1"/>
</dbReference>
<evidence type="ECO:0000256" key="9">
    <source>
        <dbReference type="SAM" id="Phobius"/>
    </source>
</evidence>
<feature type="transmembrane region" description="Helical" evidence="9">
    <location>
        <begin position="144"/>
        <end position="167"/>
    </location>
</feature>
<dbReference type="SMART" id="SM01381">
    <property type="entry name" value="7TM_GPCR_Srsx"/>
    <property type="match status" value="1"/>
</dbReference>
<evidence type="ECO:0000256" key="4">
    <source>
        <dbReference type="ARBA" id="ARBA00023040"/>
    </source>
</evidence>